<dbReference type="RefSeq" id="WP_030034220.1">
    <property type="nucleotide sequence ID" value="NZ_DF384213.1"/>
</dbReference>
<evidence type="ECO:0000256" key="1">
    <source>
        <dbReference type="ARBA" id="ARBA00005417"/>
    </source>
</evidence>
<dbReference type="InterPro" id="IPR018449">
    <property type="entry name" value="NIL_domain"/>
</dbReference>
<gene>
    <name evidence="10" type="ORF">CBO05C_1290</name>
</gene>
<evidence type="ECO:0000256" key="7">
    <source>
        <dbReference type="ARBA" id="ARBA00022970"/>
    </source>
</evidence>
<dbReference type="SMART" id="SM00930">
    <property type="entry name" value="NIL"/>
    <property type="match status" value="1"/>
</dbReference>
<dbReference type="GO" id="GO:0005524">
    <property type="term" value="F:ATP binding"/>
    <property type="evidence" value="ECO:0007669"/>
    <property type="project" value="UniProtKB-KW"/>
</dbReference>
<reference evidence="10" key="1">
    <citation type="submission" date="2013-10" db="EMBL/GenBank/DDBJ databases">
        <title>Draft genome sequence of Clostridium botulinum type B strain Osaka05.</title>
        <authorList>
            <person name="Sakaguchi Y."/>
            <person name="Hosomi K."/>
            <person name="Uchiyama J."/>
            <person name="Ogura Y."/>
            <person name="Sakaguchi M."/>
            <person name="Kohda T."/>
            <person name="Mukamoto M."/>
            <person name="Misawa N."/>
            <person name="Matsuzaki S."/>
            <person name="Hayashi T."/>
            <person name="Kozaki S."/>
        </authorList>
    </citation>
    <scope>NUCLEOTIDE SEQUENCE</scope>
    <source>
        <strain evidence="10">Osaka05</strain>
    </source>
</reference>
<evidence type="ECO:0000313" key="10">
    <source>
        <dbReference type="EMBL" id="GAE01600.1"/>
    </source>
</evidence>
<dbReference type="PANTHER" id="PTHR42781:SF9">
    <property type="entry name" value="AMINO ACID ABC TRANSPORTER, ATP-BINDING PROTEIN-RELATED"/>
    <property type="match status" value="1"/>
</dbReference>
<name>A0A0S6U258_CLOBO</name>
<dbReference type="FunFam" id="3.40.50.300:FF:000056">
    <property type="entry name" value="Cell division ATP-binding protein FtsE"/>
    <property type="match status" value="1"/>
</dbReference>
<dbReference type="InterPro" id="IPR041701">
    <property type="entry name" value="MetN_ABC"/>
</dbReference>
<keyword evidence="5 10" id="KW-0067">ATP-binding</keyword>
<dbReference type="SUPFAM" id="SSF52540">
    <property type="entry name" value="P-loop containing nucleoside triphosphate hydrolases"/>
    <property type="match status" value="1"/>
</dbReference>
<evidence type="ECO:0000256" key="8">
    <source>
        <dbReference type="ARBA" id="ARBA00023136"/>
    </source>
</evidence>
<dbReference type="SMART" id="SM00382">
    <property type="entry name" value="AAA"/>
    <property type="match status" value="1"/>
</dbReference>
<dbReference type="GO" id="GO:0005886">
    <property type="term" value="C:plasma membrane"/>
    <property type="evidence" value="ECO:0007669"/>
    <property type="project" value="UniProtKB-ARBA"/>
</dbReference>
<dbReference type="InterPro" id="IPR050093">
    <property type="entry name" value="ABC_SmlMolc_Importer"/>
</dbReference>
<dbReference type="AlphaFoldDB" id="A0A0S6U258"/>
<evidence type="ECO:0000256" key="2">
    <source>
        <dbReference type="ARBA" id="ARBA00022448"/>
    </source>
</evidence>
<keyword evidence="8" id="KW-0472">Membrane</keyword>
<evidence type="ECO:0000256" key="3">
    <source>
        <dbReference type="ARBA" id="ARBA00022475"/>
    </source>
</evidence>
<sequence>MIEVSNLKKIIKDKVILEDINLSIKEGEVFGIVGHSGAGKSTLLRCLNGLESYEEGSIKINGEEIDKLSKKQLRIFRKDLGMIFQSFNLLKRKNVFQNIALPLEIWGMSKNEINNRVKELLKLVDLEDKAYVKPHNLSGGQKQRVAIARALALAPKIILCDEATSALDPKTTKDILSLLKDINEKLGITIVIVTHQMEVIKEICERVAIMDKGKIKSLGFSEELFLSPDKHLKKLLGENEVLPKDGVNIKIFFTKELSNESIITTMARELDIDISIVWGKLEKFRENVLGNLVINVSKENKEKICDYLSLKSIVWEVQ</sequence>
<dbReference type="HOGENOM" id="CLU_000604_1_22_9"/>
<dbReference type="InterPro" id="IPR027417">
    <property type="entry name" value="P-loop_NTPase"/>
</dbReference>
<keyword evidence="3" id="KW-1003">Cell membrane</keyword>
<dbReference type="PANTHER" id="PTHR42781">
    <property type="entry name" value="SPERMIDINE/PUTRESCINE IMPORT ATP-BINDING PROTEIN POTA"/>
    <property type="match status" value="1"/>
</dbReference>
<feature type="domain" description="ABC transporter" evidence="9">
    <location>
        <begin position="2"/>
        <end position="237"/>
    </location>
</feature>
<dbReference type="CDD" id="cd03258">
    <property type="entry name" value="ABC_MetN_methionine_transporter"/>
    <property type="match status" value="1"/>
</dbReference>
<dbReference type="Gene3D" id="3.30.70.260">
    <property type="match status" value="1"/>
</dbReference>
<proteinExistence type="inferred from homology"/>
<dbReference type="InterPro" id="IPR003593">
    <property type="entry name" value="AAA+_ATPase"/>
</dbReference>
<dbReference type="PROSITE" id="PS00211">
    <property type="entry name" value="ABC_TRANSPORTER_1"/>
    <property type="match status" value="1"/>
</dbReference>
<evidence type="ECO:0000256" key="6">
    <source>
        <dbReference type="ARBA" id="ARBA00022967"/>
    </source>
</evidence>
<dbReference type="Pfam" id="PF00005">
    <property type="entry name" value="ABC_tran"/>
    <property type="match status" value="1"/>
</dbReference>
<dbReference type="Gene3D" id="3.40.50.300">
    <property type="entry name" value="P-loop containing nucleotide triphosphate hydrolases"/>
    <property type="match status" value="1"/>
</dbReference>
<dbReference type="Proteomes" id="UP000054164">
    <property type="component" value="Unassembled WGS sequence"/>
</dbReference>
<comment type="similarity">
    <text evidence="1">Belongs to the ABC transporter superfamily.</text>
</comment>
<organism evidence="10">
    <name type="scientific">Clostridium botulinum B str. Osaka05</name>
    <dbReference type="NCBI Taxonomy" id="1407017"/>
    <lineage>
        <taxon>Bacteria</taxon>
        <taxon>Bacillati</taxon>
        <taxon>Bacillota</taxon>
        <taxon>Clostridia</taxon>
        <taxon>Eubacteriales</taxon>
        <taxon>Clostridiaceae</taxon>
        <taxon>Clostridium</taxon>
    </lineage>
</organism>
<dbReference type="InterPro" id="IPR003439">
    <property type="entry name" value="ABC_transporter-like_ATP-bd"/>
</dbReference>
<keyword evidence="7" id="KW-0029">Amino-acid transport</keyword>
<evidence type="ECO:0000259" key="9">
    <source>
        <dbReference type="PROSITE" id="PS50893"/>
    </source>
</evidence>
<evidence type="ECO:0000256" key="5">
    <source>
        <dbReference type="ARBA" id="ARBA00022840"/>
    </source>
</evidence>
<dbReference type="GO" id="GO:0006865">
    <property type="term" value="P:amino acid transport"/>
    <property type="evidence" value="ECO:0007669"/>
    <property type="project" value="UniProtKB-KW"/>
</dbReference>
<dbReference type="Pfam" id="PF09383">
    <property type="entry name" value="NIL"/>
    <property type="match status" value="1"/>
</dbReference>
<dbReference type="EMBL" id="DF384213">
    <property type="protein sequence ID" value="GAE01600.1"/>
    <property type="molecule type" value="Genomic_DNA"/>
</dbReference>
<keyword evidence="6" id="KW-1278">Translocase</keyword>
<protein>
    <submittedName>
        <fullName evidence="10">Methionine ABC transporter ATP-binding protein</fullName>
    </submittedName>
</protein>
<dbReference type="SUPFAM" id="SSF55021">
    <property type="entry name" value="ACT-like"/>
    <property type="match status" value="1"/>
</dbReference>
<dbReference type="InterPro" id="IPR017871">
    <property type="entry name" value="ABC_transporter-like_CS"/>
</dbReference>
<dbReference type="InterPro" id="IPR045865">
    <property type="entry name" value="ACT-like_dom_sf"/>
</dbReference>
<accession>A0A0S6U258</accession>
<keyword evidence="4" id="KW-0547">Nucleotide-binding</keyword>
<dbReference type="GO" id="GO:0016887">
    <property type="term" value="F:ATP hydrolysis activity"/>
    <property type="evidence" value="ECO:0007669"/>
    <property type="project" value="InterPro"/>
</dbReference>
<keyword evidence="2" id="KW-0813">Transport</keyword>
<evidence type="ECO:0000256" key="4">
    <source>
        <dbReference type="ARBA" id="ARBA00022741"/>
    </source>
</evidence>
<dbReference type="PROSITE" id="PS50893">
    <property type="entry name" value="ABC_TRANSPORTER_2"/>
    <property type="match status" value="1"/>
</dbReference>